<accession>A0A1R4FQK2</accession>
<dbReference type="EMBL" id="FUHW01000022">
    <property type="protein sequence ID" value="SJM58208.1"/>
    <property type="molecule type" value="Genomic_DNA"/>
</dbReference>
<evidence type="ECO:0000313" key="2">
    <source>
        <dbReference type="EMBL" id="SJM58208.1"/>
    </source>
</evidence>
<evidence type="ECO:0000313" key="3">
    <source>
        <dbReference type="Proteomes" id="UP000195913"/>
    </source>
</evidence>
<keyword evidence="1" id="KW-1133">Transmembrane helix</keyword>
<name>A0A1R4FQK2_9MICC</name>
<evidence type="ECO:0000256" key="1">
    <source>
        <dbReference type="SAM" id="Phobius"/>
    </source>
</evidence>
<proteinExistence type="predicted"/>
<dbReference type="Proteomes" id="UP000195913">
    <property type="component" value="Unassembled WGS sequence"/>
</dbReference>
<keyword evidence="1" id="KW-0472">Membrane</keyword>
<feature type="transmembrane region" description="Helical" evidence="1">
    <location>
        <begin position="20"/>
        <end position="41"/>
    </location>
</feature>
<sequence length="282" mass="30313">MSAQERHEVQWAPRNRGWKLAHHLLPAFVMAGFLIGLGVWALVLQSLLFGIPLVAFGIGTIVSLVREFRLPATAQVPELSPVNTSSGLRASTRFAYRHNSPAFAAATVGLGVIGLVAALAAVGKFALLHAGFERFWTIAGAIALGITGFMILREGLRLLRIASAEQEPGVFLTRSRVVVFGPLGLTEMYWRDMESISAENPRGRTPLGRRGPALMVLRAHDRSAGEGPTHNTTTSPEVVVQVAYLLADPNGLHSALVHYLEHPSDRPELGTALALERLAGVG</sequence>
<organism evidence="2 3">
    <name type="scientific">Arthrobacter rhombi</name>
    <dbReference type="NCBI Taxonomy" id="71253"/>
    <lineage>
        <taxon>Bacteria</taxon>
        <taxon>Bacillati</taxon>
        <taxon>Actinomycetota</taxon>
        <taxon>Actinomycetes</taxon>
        <taxon>Micrococcales</taxon>
        <taxon>Micrococcaceae</taxon>
        <taxon>Arthrobacter</taxon>
    </lineage>
</organism>
<gene>
    <name evidence="2" type="ORF">FM101_05215</name>
</gene>
<feature type="transmembrane region" description="Helical" evidence="1">
    <location>
        <begin position="102"/>
        <end position="123"/>
    </location>
</feature>
<keyword evidence="1" id="KW-0812">Transmembrane</keyword>
<reference evidence="2 3" key="1">
    <citation type="submission" date="2017-02" db="EMBL/GenBank/DDBJ databases">
        <authorList>
            <person name="Peterson S.W."/>
        </authorList>
    </citation>
    <scope>NUCLEOTIDE SEQUENCE [LARGE SCALE GENOMIC DNA]</scope>
    <source>
        <strain evidence="2 3">B Ar 00.02</strain>
    </source>
</reference>
<dbReference type="AlphaFoldDB" id="A0A1R4FQK2"/>
<keyword evidence="3" id="KW-1185">Reference proteome</keyword>
<dbReference type="RefSeq" id="WP_086996458.1">
    <property type="nucleotide sequence ID" value="NZ_FUHW01000022.1"/>
</dbReference>
<protein>
    <submittedName>
        <fullName evidence="2">Uncharacterized protein</fullName>
    </submittedName>
</protein>
<feature type="transmembrane region" description="Helical" evidence="1">
    <location>
        <begin position="47"/>
        <end position="65"/>
    </location>
</feature>
<feature type="transmembrane region" description="Helical" evidence="1">
    <location>
        <begin position="135"/>
        <end position="152"/>
    </location>
</feature>